<dbReference type="PANTHER" id="PTHR30477">
    <property type="entry name" value="ABC-TRANSPORTER METAL-BINDING PROTEIN"/>
    <property type="match status" value="1"/>
</dbReference>
<evidence type="ECO:0000313" key="11">
    <source>
        <dbReference type="EMBL" id="MBN4067308.1"/>
    </source>
</evidence>
<evidence type="ECO:0000256" key="3">
    <source>
        <dbReference type="ARBA" id="ARBA00022448"/>
    </source>
</evidence>
<feature type="transmembrane region" description="Helical" evidence="9">
    <location>
        <begin position="274"/>
        <end position="293"/>
    </location>
</feature>
<dbReference type="CDD" id="cd06550">
    <property type="entry name" value="TM_ABC_iron-siderophores_like"/>
    <property type="match status" value="1"/>
</dbReference>
<keyword evidence="7 9" id="KW-0472">Membrane</keyword>
<feature type="domain" description="Iron dependent repressor metal binding and dimerisation" evidence="10">
    <location>
        <begin position="369"/>
        <end position="425"/>
    </location>
</feature>
<dbReference type="Pfam" id="PF00950">
    <property type="entry name" value="ABC-3"/>
    <property type="match status" value="1"/>
</dbReference>
<keyword evidence="4" id="KW-1003">Cell membrane</keyword>
<evidence type="ECO:0000313" key="12">
    <source>
        <dbReference type="Proteomes" id="UP000722121"/>
    </source>
</evidence>
<gene>
    <name evidence="11" type="ORF">JYU14_04415</name>
</gene>
<dbReference type="PANTHER" id="PTHR30477:SF3">
    <property type="entry name" value="METAL TRANSPORT SYSTEM MEMBRANE PROTEIN CT_069-RELATED"/>
    <property type="match status" value="1"/>
</dbReference>
<feature type="transmembrane region" description="Helical" evidence="9">
    <location>
        <begin position="103"/>
        <end position="123"/>
    </location>
</feature>
<dbReference type="EMBL" id="JAFITR010000106">
    <property type="protein sequence ID" value="MBN4067308.1"/>
    <property type="molecule type" value="Genomic_DNA"/>
</dbReference>
<feature type="transmembrane region" description="Helical" evidence="9">
    <location>
        <begin position="45"/>
        <end position="65"/>
    </location>
</feature>
<dbReference type="Gene3D" id="1.10.3470.10">
    <property type="entry name" value="ABC transporter involved in vitamin B12 uptake, BtuC"/>
    <property type="match status" value="1"/>
</dbReference>
<dbReference type="InterPro" id="IPR037294">
    <property type="entry name" value="ABC_BtuC-like"/>
</dbReference>
<dbReference type="InterPro" id="IPR022689">
    <property type="entry name" value="Iron_dep_repressor"/>
</dbReference>
<accession>A0ABS3ARF2</accession>
<evidence type="ECO:0000256" key="6">
    <source>
        <dbReference type="ARBA" id="ARBA00022989"/>
    </source>
</evidence>
<comment type="similarity">
    <text evidence="2 8">Belongs to the ABC-3 integral membrane protein family.</text>
</comment>
<dbReference type="SMART" id="SM00529">
    <property type="entry name" value="HTH_DTXR"/>
    <property type="match status" value="1"/>
</dbReference>
<keyword evidence="12" id="KW-1185">Reference proteome</keyword>
<dbReference type="SUPFAM" id="SSF47979">
    <property type="entry name" value="Iron-dependent repressor protein, dimerization domain"/>
    <property type="match status" value="1"/>
</dbReference>
<evidence type="ECO:0000256" key="8">
    <source>
        <dbReference type="RuleBase" id="RU003943"/>
    </source>
</evidence>
<evidence type="ECO:0000256" key="5">
    <source>
        <dbReference type="ARBA" id="ARBA00022692"/>
    </source>
</evidence>
<dbReference type="SUPFAM" id="SSF81345">
    <property type="entry name" value="ABC transporter involved in vitamin B12 uptake, BtuC"/>
    <property type="match status" value="1"/>
</dbReference>
<dbReference type="InterPro" id="IPR001367">
    <property type="entry name" value="Fe_dep_repressor"/>
</dbReference>
<dbReference type="Pfam" id="PF02742">
    <property type="entry name" value="Fe_dep_repr_C"/>
    <property type="match status" value="1"/>
</dbReference>
<evidence type="ECO:0000256" key="7">
    <source>
        <dbReference type="ARBA" id="ARBA00023136"/>
    </source>
</evidence>
<feature type="transmembrane region" description="Helical" evidence="9">
    <location>
        <begin position="235"/>
        <end position="254"/>
    </location>
</feature>
<evidence type="ECO:0000259" key="10">
    <source>
        <dbReference type="Pfam" id="PF02742"/>
    </source>
</evidence>
<comment type="subcellular location">
    <subcellularLocation>
        <location evidence="1">Cell inner membrane</location>
        <topology evidence="1">Multi-pass membrane protein</topology>
    </subcellularLocation>
    <subcellularLocation>
        <location evidence="8">Cell membrane</location>
        <topology evidence="8">Multi-pass membrane protein</topology>
    </subcellularLocation>
</comment>
<keyword evidence="6 9" id="KW-1133">Transmembrane helix</keyword>
<reference evidence="11 12" key="1">
    <citation type="submission" date="2021-02" db="EMBL/GenBank/DDBJ databases">
        <title>Activity-based single-cell genomes from oceanic crustal fluid captures similar information to metagenomic and metatranscriptomic surveys with orders of magnitude less sampling.</title>
        <authorList>
            <person name="D'Angelo T.S."/>
            <person name="Orcutt B.N."/>
        </authorList>
    </citation>
    <scope>NUCLEOTIDE SEQUENCE [LARGE SCALE GENOMIC DNA]</scope>
    <source>
        <strain evidence="11">AH-315-G07</strain>
    </source>
</reference>
<evidence type="ECO:0000256" key="2">
    <source>
        <dbReference type="ARBA" id="ARBA00008034"/>
    </source>
</evidence>
<keyword evidence="5 8" id="KW-0812">Transmembrane</keyword>
<name>A0ABS3ARF2_9BACT</name>
<evidence type="ECO:0000256" key="1">
    <source>
        <dbReference type="ARBA" id="ARBA00004429"/>
    </source>
</evidence>
<comment type="caution">
    <text evidence="11">The sequence shown here is derived from an EMBL/GenBank/DDBJ whole genome shotgun (WGS) entry which is preliminary data.</text>
</comment>
<dbReference type="InterPro" id="IPR036388">
    <property type="entry name" value="WH-like_DNA-bd_sf"/>
</dbReference>
<dbReference type="InterPro" id="IPR036421">
    <property type="entry name" value="Fe_dep_repressor_sf"/>
</dbReference>
<keyword evidence="3 8" id="KW-0813">Transport</keyword>
<dbReference type="InterPro" id="IPR001626">
    <property type="entry name" value="ABC_TroCD"/>
</dbReference>
<sequence>MFQYFTDPVLRGPTMGSLLMCLSASLAGVIVFLRKRSLIGETLSHATYPGVVLAVFVAALLFPGSESVQSVAILIGAFVTALLGFFAINVLESRFRVHPDAALCVVLASFFGIGITLASQLQFSHSTAYTQVQAYLYGQAATMTDIHIVIYGALSLLIIALVILLYKEILAVNFDKNFARCVGIRCRFIDGVTFAFTLCAIVIGIRSVGLVLMSAMLIAPATTARQFTDKLYKMFIIAAVVGSLSGFLGNYLSVELSYLLSSTTLRAPLSLPTGPMIVLTSAVICFSALFFAPKRGLLTRYIRIFAFRYRCVQENLLKTFWHLGMEGELSFEAARNAHHLSRFRLYCLFVALVRRGWIVKVAPGTYRLTAVGNERAARIVRLHKMWELYLVDYLGVGGERVHKSAEEMEHIITPELEKELEHLIHNSGGG</sequence>
<dbReference type="Proteomes" id="UP000722121">
    <property type="component" value="Unassembled WGS sequence"/>
</dbReference>
<feature type="transmembrane region" description="Helical" evidence="9">
    <location>
        <begin position="146"/>
        <end position="166"/>
    </location>
</feature>
<feature type="transmembrane region" description="Helical" evidence="9">
    <location>
        <begin position="71"/>
        <end position="91"/>
    </location>
</feature>
<feature type="transmembrane region" description="Helical" evidence="9">
    <location>
        <begin position="15"/>
        <end position="33"/>
    </location>
</feature>
<evidence type="ECO:0000256" key="9">
    <source>
        <dbReference type="SAM" id="Phobius"/>
    </source>
</evidence>
<dbReference type="Gene3D" id="1.10.10.10">
    <property type="entry name" value="Winged helix-like DNA-binding domain superfamily/Winged helix DNA-binding domain"/>
    <property type="match status" value="1"/>
</dbReference>
<evidence type="ECO:0000256" key="4">
    <source>
        <dbReference type="ARBA" id="ARBA00022475"/>
    </source>
</evidence>
<protein>
    <submittedName>
        <fullName evidence="11">Metal ABC transporter permease</fullName>
    </submittedName>
</protein>
<feature type="transmembrane region" description="Helical" evidence="9">
    <location>
        <begin position="187"/>
        <end position="205"/>
    </location>
</feature>
<proteinExistence type="inferred from homology"/>
<organism evidence="11 12">
    <name type="scientific">Simkania negevensis</name>
    <dbReference type="NCBI Taxonomy" id="83561"/>
    <lineage>
        <taxon>Bacteria</taxon>
        <taxon>Pseudomonadati</taxon>
        <taxon>Chlamydiota</taxon>
        <taxon>Chlamydiia</taxon>
        <taxon>Parachlamydiales</taxon>
        <taxon>Simkaniaceae</taxon>
        <taxon>Simkania</taxon>
    </lineage>
</organism>